<sequence length="125" mass="14297">MAPPPLGSISPRTLWFSRFHSNVKNVNGMKLWSMLSSKALEMRLFVGDNYFVSVLASKFGGCQSNWIYYIDDSINFRQNVSIACDMGIYSTGSFQYVIEDESVTIRSENIEYSRIRVRDEQSTAQ</sequence>
<evidence type="ECO:0000313" key="2">
    <source>
        <dbReference type="Proteomes" id="UP000250321"/>
    </source>
</evidence>
<comment type="caution">
    <text evidence="1">The sequence shown here is derived from an EMBL/GenBank/DDBJ whole genome shotgun (WGS) entry which is preliminary data.</text>
</comment>
<dbReference type="OrthoDB" id="1519185at2759"/>
<keyword evidence="2" id="KW-1185">Reference proteome</keyword>
<name>A0A314Z9J3_PRUYE</name>
<dbReference type="Proteomes" id="UP000250321">
    <property type="component" value="Unassembled WGS sequence"/>
</dbReference>
<protein>
    <submittedName>
        <fullName evidence="1">Putative F-box protein</fullName>
    </submittedName>
</protein>
<accession>A0A314Z9J3</accession>
<proteinExistence type="predicted"/>
<evidence type="ECO:0000313" key="1">
    <source>
        <dbReference type="EMBL" id="PQQ15390.1"/>
    </source>
</evidence>
<gene>
    <name evidence="1" type="ORF">Pyn_39400</name>
</gene>
<reference evidence="1 2" key="1">
    <citation type="submission" date="2018-02" db="EMBL/GenBank/DDBJ databases">
        <title>Draft genome of wild Prunus yedoensis var. nudiflora.</title>
        <authorList>
            <person name="Baek S."/>
            <person name="Kim J.-H."/>
            <person name="Choi K."/>
            <person name="Kim G.-B."/>
            <person name="Cho A."/>
            <person name="Jang H."/>
            <person name="Shin C.-H."/>
            <person name="Yu H.-J."/>
            <person name="Mun J.-H."/>
        </authorList>
    </citation>
    <scope>NUCLEOTIDE SEQUENCE [LARGE SCALE GENOMIC DNA]</scope>
    <source>
        <strain evidence="2">cv. Jeju island</strain>
        <tissue evidence="1">Leaf</tissue>
    </source>
</reference>
<dbReference type="AlphaFoldDB" id="A0A314Z9J3"/>
<organism evidence="1 2">
    <name type="scientific">Prunus yedoensis var. nudiflora</name>
    <dbReference type="NCBI Taxonomy" id="2094558"/>
    <lineage>
        <taxon>Eukaryota</taxon>
        <taxon>Viridiplantae</taxon>
        <taxon>Streptophyta</taxon>
        <taxon>Embryophyta</taxon>
        <taxon>Tracheophyta</taxon>
        <taxon>Spermatophyta</taxon>
        <taxon>Magnoliopsida</taxon>
        <taxon>eudicotyledons</taxon>
        <taxon>Gunneridae</taxon>
        <taxon>Pentapetalae</taxon>
        <taxon>rosids</taxon>
        <taxon>fabids</taxon>
        <taxon>Rosales</taxon>
        <taxon>Rosaceae</taxon>
        <taxon>Amygdaloideae</taxon>
        <taxon>Amygdaleae</taxon>
        <taxon>Prunus</taxon>
    </lineage>
</organism>
<dbReference type="EMBL" id="PJQY01000229">
    <property type="protein sequence ID" value="PQQ15390.1"/>
    <property type="molecule type" value="Genomic_DNA"/>
</dbReference>